<organism evidence="3 4">
    <name type="scientific">Sphaerisporangium flaviroseum</name>
    <dbReference type="NCBI Taxonomy" id="509199"/>
    <lineage>
        <taxon>Bacteria</taxon>
        <taxon>Bacillati</taxon>
        <taxon>Actinomycetota</taxon>
        <taxon>Actinomycetes</taxon>
        <taxon>Streptosporangiales</taxon>
        <taxon>Streptosporangiaceae</taxon>
        <taxon>Sphaerisporangium</taxon>
    </lineage>
</organism>
<dbReference type="Gene3D" id="3.40.50.150">
    <property type="entry name" value="Vaccinia Virus protein VP39"/>
    <property type="match status" value="1"/>
</dbReference>
<evidence type="ECO:0000313" key="3">
    <source>
        <dbReference type="EMBL" id="GAA3799416.1"/>
    </source>
</evidence>
<gene>
    <name evidence="3" type="ORF">GCM10022226_18510</name>
</gene>
<dbReference type="Proteomes" id="UP001500888">
    <property type="component" value="Unassembled WGS sequence"/>
</dbReference>
<evidence type="ECO:0000313" key="4">
    <source>
        <dbReference type="Proteomes" id="UP001500888"/>
    </source>
</evidence>
<protein>
    <submittedName>
        <fullName evidence="3">Class I SAM-dependent methyltransferase</fullName>
    </submittedName>
</protein>
<evidence type="ECO:0000256" key="1">
    <source>
        <dbReference type="ARBA" id="ARBA00022679"/>
    </source>
</evidence>
<keyword evidence="4" id="KW-1185">Reference proteome</keyword>
<proteinExistence type="predicted"/>
<dbReference type="EMBL" id="BAAAZR010000002">
    <property type="protein sequence ID" value="GAA3799416.1"/>
    <property type="molecule type" value="Genomic_DNA"/>
</dbReference>
<comment type="caution">
    <text evidence="3">The sequence shown here is derived from an EMBL/GenBank/DDBJ whole genome shotgun (WGS) entry which is preliminary data.</text>
</comment>
<dbReference type="SUPFAM" id="SSF53335">
    <property type="entry name" value="S-adenosyl-L-methionine-dependent methyltransferases"/>
    <property type="match status" value="1"/>
</dbReference>
<dbReference type="PANTHER" id="PTHR44068">
    <property type="entry name" value="ZGC:194242"/>
    <property type="match status" value="1"/>
</dbReference>
<dbReference type="PANTHER" id="PTHR44068:SF11">
    <property type="entry name" value="GERANYL DIPHOSPHATE 2-C-METHYLTRANSFERASE"/>
    <property type="match status" value="1"/>
</dbReference>
<evidence type="ECO:0000259" key="2">
    <source>
        <dbReference type="Pfam" id="PF08241"/>
    </source>
</evidence>
<dbReference type="InterPro" id="IPR013216">
    <property type="entry name" value="Methyltransf_11"/>
</dbReference>
<keyword evidence="3" id="KW-0489">Methyltransferase</keyword>
<dbReference type="InterPro" id="IPR029063">
    <property type="entry name" value="SAM-dependent_MTases_sf"/>
</dbReference>
<reference evidence="4" key="1">
    <citation type="journal article" date="2019" name="Int. J. Syst. Evol. Microbiol.">
        <title>The Global Catalogue of Microorganisms (GCM) 10K type strain sequencing project: providing services to taxonomists for standard genome sequencing and annotation.</title>
        <authorList>
            <consortium name="The Broad Institute Genomics Platform"/>
            <consortium name="The Broad Institute Genome Sequencing Center for Infectious Disease"/>
            <person name="Wu L."/>
            <person name="Ma J."/>
        </authorList>
    </citation>
    <scope>NUCLEOTIDE SEQUENCE [LARGE SCALE GENOMIC DNA]</scope>
    <source>
        <strain evidence="4">JCM 16908</strain>
    </source>
</reference>
<dbReference type="CDD" id="cd02440">
    <property type="entry name" value="AdoMet_MTases"/>
    <property type="match status" value="1"/>
</dbReference>
<dbReference type="GO" id="GO:0008168">
    <property type="term" value="F:methyltransferase activity"/>
    <property type="evidence" value="ECO:0007669"/>
    <property type="project" value="UniProtKB-KW"/>
</dbReference>
<dbReference type="Pfam" id="PF08241">
    <property type="entry name" value="Methyltransf_11"/>
    <property type="match status" value="1"/>
</dbReference>
<dbReference type="InterPro" id="IPR050447">
    <property type="entry name" value="Erg6_SMT_methyltransf"/>
</dbReference>
<accession>A0ABP7HVE6</accession>
<keyword evidence="1" id="KW-0808">Transferase</keyword>
<feature type="domain" description="Methyltransferase type 11" evidence="2">
    <location>
        <begin position="40"/>
        <end position="136"/>
    </location>
</feature>
<name>A0ABP7HVE6_9ACTN</name>
<sequence>MEGRIARWYTRQRASADQMAVVRRSAAELTEGLPSGADVLEVAPGPGFHAVEMARSGRFRVTGLDISHTFVEIATENARKEGVSVAFRHGEAADLPFEAESFDLIVCQAAFKNFGQPLKAIDEMHRVLRPGGTAVIQDMNGEVSGAQIHQAVKEMGISAPNALLTRVALTALRRRAYSPARFRKLVAESAFGTCVVTTEGIGVDVLLTKRATS</sequence>
<dbReference type="GO" id="GO:0032259">
    <property type="term" value="P:methylation"/>
    <property type="evidence" value="ECO:0007669"/>
    <property type="project" value="UniProtKB-KW"/>
</dbReference>